<dbReference type="EMBL" id="BROD01000001">
    <property type="protein sequence ID" value="GKX65386.1"/>
    <property type="molecule type" value="Genomic_DNA"/>
</dbReference>
<keyword evidence="2" id="KW-1185">Reference proteome</keyword>
<protein>
    <submittedName>
        <fullName evidence="1">Uncharacterized protein</fullName>
    </submittedName>
</protein>
<evidence type="ECO:0000313" key="1">
    <source>
        <dbReference type="EMBL" id="GKX65386.1"/>
    </source>
</evidence>
<reference evidence="1" key="1">
    <citation type="journal article" date="2025" name="Int. J. Syst. Evol. Microbiol.">
        <title>Inconstantimicrobium mannanitabidum sp. nov., a novel member of the family Clostridiaceae isolated from anoxic soil under the treatment of reductive soil disinfestation.</title>
        <authorList>
            <person name="Ueki A."/>
            <person name="Tonouchi A."/>
            <person name="Honma S."/>
            <person name="Kaku N."/>
            <person name="Ueki K."/>
        </authorList>
    </citation>
    <scope>NUCLEOTIDE SEQUENCE</scope>
    <source>
        <strain evidence="1">TW13</strain>
    </source>
</reference>
<evidence type="ECO:0000313" key="2">
    <source>
        <dbReference type="Proteomes" id="UP001058074"/>
    </source>
</evidence>
<dbReference type="Proteomes" id="UP001058074">
    <property type="component" value="Unassembled WGS sequence"/>
</dbReference>
<sequence>MGIRSRKNMKLLALITSITILSSSIHVATIARAEVTASVNPIEWTFEDSTKTLDGWADGGAWDYKGKTILSYDSKTVGNGSLKLTLDYTNDSEVSWSEAKISNNFKTPVNFNGYSVLNFDFIYNPKSMTKGAFQTKLWINNAVDAYNVIDLSSAVDIGNGLKKAKATVKFTPKDVSIDGITLSIIGSKTDYKGDIYLDNITISKEKAADIYVDKTAVPNANKTKVQPSMLQVPNQVTLVDSKATAKTSDLYAYLQGIGKSKYVLYGHQNDTHHKAFLKDSGTNSDTKDITGSIAAVCGIDALSLTGAELALKDGDKRDLVTAAADISSEAASEGGIVTLSAHMPNFAEVVKKGKVNGKYDYSGYSPNVTTGDVVSRIMPGGDLNDAFKGYLDIIANYGKQLETKNVPVLFRPFHENNGSWFWWGKAFCDENAYKNLYRYTVEYLRDVKGVHNFLYIYSPNGPFADEADYLSRYPGDNYVDVVAFDMYHDNPTTNDNWINSFKETISLVDGIAKKHNKLSTVSETGMRVMQSLNDGLNHSGLATKGNVRKDWFEEIVNAVTDSNMAYFMTWANFDSYPNFFAPFMVSNSRGHEMINNFINFYNDDKAVFANGVGDYSKINVTNVQQGAYGYITSPASGSRILSTTKIIASVKNATIADKVNFVLKNNKGEKVMTLPANLVNGQYTADITKVALDKIGATMGSIDLYIDSNFQNSINAKFNIPEVKPDLAVVDNFDNYYGEDALLQNVWTTNAGAGCSVIPKLTSDNSKFYKGQAGLEFNYKISTENSSEGWAGITKTTEADWSKFDALQFWCTPDGNAQKLVIQITSNGEDFEVFLPEFAGTTKPQLITLPFSQFKGKNNGKFDASKIQRVGIWCNTIVPTGHTGAWTVDSKMYFDDIKAINTKAVVEPTKVTLSNSTLNLSVGDSKVIFATVDPTEASQEVTWTSSDAKVATVDSNGKITAVAAGNAVIIATTNNGVTADCNVSVKAQPAEPSKPQSSVTNNQTQTGKTVILPKTGGVDPVCILSFGALISLAGVGMIRKKK</sequence>
<gene>
    <name evidence="1" type="ORF">rsdtw13_06440</name>
</gene>
<proteinExistence type="predicted"/>
<accession>A0ACB5R8U6</accession>
<name>A0ACB5R8U6_9CLOT</name>
<comment type="caution">
    <text evidence="1">The sequence shown here is derived from an EMBL/GenBank/DDBJ whole genome shotgun (WGS) entry which is preliminary data.</text>
</comment>
<organism evidence="1 2">
    <name type="scientific">Inconstantimicrobium mannanitabidum</name>
    <dbReference type="NCBI Taxonomy" id="1604901"/>
    <lineage>
        <taxon>Bacteria</taxon>
        <taxon>Bacillati</taxon>
        <taxon>Bacillota</taxon>
        <taxon>Clostridia</taxon>
        <taxon>Eubacteriales</taxon>
        <taxon>Clostridiaceae</taxon>
        <taxon>Inconstantimicrobium</taxon>
    </lineage>
</organism>